<evidence type="ECO:0000256" key="1">
    <source>
        <dbReference type="SAM" id="Phobius"/>
    </source>
</evidence>
<feature type="transmembrane region" description="Helical" evidence="1">
    <location>
        <begin position="39"/>
        <end position="61"/>
    </location>
</feature>
<gene>
    <name evidence="2" type="ORF">A2113_02710</name>
</gene>
<keyword evidence="1" id="KW-1133">Transmembrane helix</keyword>
<dbReference type="AlphaFoldDB" id="A0A1G1W345"/>
<sequence>MEDALVVSTLIAALLLFLVWWAPSFPTFAAQRKGDIDNLAWWATVILPAVFVYLFVFSMLAAGFTTTSQSGEPEMPTGAEKWLLPTVPAAVGLATSGLIALVTLGKRRFIHNG</sequence>
<evidence type="ECO:0000313" key="2">
    <source>
        <dbReference type="EMBL" id="OGY22095.1"/>
    </source>
</evidence>
<accession>A0A1G1W345</accession>
<organism evidence="2 3">
    <name type="scientific">Candidatus Woykebacteria bacterium GWA1_44_8</name>
    <dbReference type="NCBI Taxonomy" id="1802591"/>
    <lineage>
        <taxon>Bacteria</taxon>
        <taxon>Candidatus Woykeibacteriota</taxon>
    </lineage>
</organism>
<dbReference type="EMBL" id="MHCN01000009">
    <property type="protein sequence ID" value="OGY22095.1"/>
    <property type="molecule type" value="Genomic_DNA"/>
</dbReference>
<keyword evidence="1" id="KW-0472">Membrane</keyword>
<comment type="caution">
    <text evidence="2">The sequence shown here is derived from an EMBL/GenBank/DDBJ whole genome shotgun (WGS) entry which is preliminary data.</text>
</comment>
<name>A0A1G1W345_9BACT</name>
<dbReference type="Proteomes" id="UP000176299">
    <property type="component" value="Unassembled WGS sequence"/>
</dbReference>
<evidence type="ECO:0000313" key="3">
    <source>
        <dbReference type="Proteomes" id="UP000176299"/>
    </source>
</evidence>
<feature type="transmembrane region" description="Helical" evidence="1">
    <location>
        <begin position="82"/>
        <end position="104"/>
    </location>
</feature>
<proteinExistence type="predicted"/>
<reference evidence="2 3" key="1">
    <citation type="journal article" date="2016" name="Nat. Commun.">
        <title>Thousands of microbial genomes shed light on interconnected biogeochemical processes in an aquifer system.</title>
        <authorList>
            <person name="Anantharaman K."/>
            <person name="Brown C.T."/>
            <person name="Hug L.A."/>
            <person name="Sharon I."/>
            <person name="Castelle C.J."/>
            <person name="Probst A.J."/>
            <person name="Thomas B.C."/>
            <person name="Singh A."/>
            <person name="Wilkins M.J."/>
            <person name="Karaoz U."/>
            <person name="Brodie E.L."/>
            <person name="Williams K.H."/>
            <person name="Hubbard S.S."/>
            <person name="Banfield J.F."/>
        </authorList>
    </citation>
    <scope>NUCLEOTIDE SEQUENCE [LARGE SCALE GENOMIC DNA]</scope>
</reference>
<protein>
    <submittedName>
        <fullName evidence="2">Uncharacterized protein</fullName>
    </submittedName>
</protein>
<keyword evidence="1" id="KW-0812">Transmembrane</keyword>